<protein>
    <recommendedName>
        <fullName evidence="10">UDP-N-acetylglucosamine--N-acetylmuramyl-(pentapeptide) pyrophosphoryl-undecaprenol N-acetylglucosamine transferase</fullName>
        <ecNumber evidence="10">2.4.1.227</ecNumber>
    </recommendedName>
    <alternativeName>
        <fullName evidence="10">Undecaprenyl-PP-MurNAc-pentapeptide-UDPGlcNAc GlcNAc transferase</fullName>
    </alternativeName>
</protein>
<keyword evidence="14" id="KW-1185">Reference proteome</keyword>
<keyword evidence="7 10" id="KW-0472">Membrane</keyword>
<dbReference type="GO" id="GO:0051991">
    <property type="term" value="F:UDP-N-acetyl-D-glucosamine:N-acetylmuramoyl-L-alanyl-D-glutamyl-meso-2,6-diaminopimelyl-D-alanyl-D-alanine-diphosphoundecaprenol 4-beta-N-acetylglucosaminlytransferase activity"/>
    <property type="evidence" value="ECO:0007669"/>
    <property type="project" value="RHEA"/>
</dbReference>
<comment type="pathway">
    <text evidence="10">Cell wall biogenesis; peptidoglycan biosynthesis.</text>
</comment>
<evidence type="ECO:0000256" key="10">
    <source>
        <dbReference type="HAMAP-Rule" id="MF_00033"/>
    </source>
</evidence>
<feature type="binding site" evidence="10">
    <location>
        <position position="162"/>
    </location>
    <ligand>
        <name>UDP-N-acetyl-alpha-D-glucosamine</name>
        <dbReference type="ChEBI" id="CHEBI:57705"/>
    </ligand>
</feature>
<evidence type="ECO:0000256" key="7">
    <source>
        <dbReference type="ARBA" id="ARBA00023136"/>
    </source>
</evidence>
<comment type="caution">
    <text evidence="10">Lacks conserved residue(s) required for the propagation of feature annotation.</text>
</comment>
<dbReference type="GO" id="GO:0005975">
    <property type="term" value="P:carbohydrate metabolic process"/>
    <property type="evidence" value="ECO:0007669"/>
    <property type="project" value="InterPro"/>
</dbReference>
<reference evidence="13 14" key="1">
    <citation type="submission" date="2018-02" db="EMBL/GenBank/DDBJ databases">
        <authorList>
            <person name="Cohen D.B."/>
            <person name="Kent A.D."/>
        </authorList>
    </citation>
    <scope>NUCLEOTIDE SEQUENCE [LARGE SCALE GENOMIC DNA]</scope>
    <source>
        <strain evidence="13">1</strain>
    </source>
</reference>
<dbReference type="GO" id="GO:0050511">
    <property type="term" value="F:undecaprenyldiphospho-muramoylpentapeptide beta-N-acetylglucosaminyltransferase activity"/>
    <property type="evidence" value="ECO:0007669"/>
    <property type="project" value="UniProtKB-UniRule"/>
</dbReference>
<dbReference type="InterPro" id="IPR004276">
    <property type="entry name" value="GlycoTrans_28_N"/>
</dbReference>
<keyword evidence="6 10" id="KW-0573">Peptidoglycan synthesis</keyword>
<keyword evidence="2 10" id="KW-0132">Cell division</keyword>
<feature type="domain" description="Glycosyl transferase family 28 C-terminal" evidence="12">
    <location>
        <begin position="189"/>
        <end position="341"/>
    </location>
</feature>
<evidence type="ECO:0000256" key="1">
    <source>
        <dbReference type="ARBA" id="ARBA00022475"/>
    </source>
</evidence>
<evidence type="ECO:0000256" key="3">
    <source>
        <dbReference type="ARBA" id="ARBA00022676"/>
    </source>
</evidence>
<dbReference type="AlphaFoldDB" id="A0A2N9JIA0"/>
<sequence>MAHVVLAGGGTAGHTSPLIATAERIAELDPSGTLVAVGTARGLETTVVPAAGLRLELIPPVPLPRKPTLELLAVPSRLIGAVRAARRILKAERADVAVGFGGYVSLPVYLAARTMGVPVVIHEQNALPGLANKVAARFAKVVGVSFADTPLAKARYLGLPVRRGIAELDVEARRAAAREGFGLDPNRPTLLVSGGSQGAQSINQATQGARGRLLAAGIQVLHVLGPKNITEADEAVTDPATGARYVPVGYVDAMEDAYAAADLMIGRAGAGTVMETATVGLPVIFVPLPHGNGEQARNAGFLVAGGAGLLVDNADFTADRMATEVLDLFADPARLPAMRAATRDLVPADAAGALAELVLAAATKGA</sequence>
<dbReference type="PANTHER" id="PTHR21015">
    <property type="entry name" value="UDP-N-ACETYLGLUCOSAMINE--N-ACETYLMURAMYL-(PENTAPEPTIDE) PYROPHOSPHORYL-UNDECAPRENOL N-ACETYLGLUCOSAMINE TRANSFERASE 1"/>
    <property type="match status" value="1"/>
</dbReference>
<keyword evidence="3 10" id="KW-0328">Glycosyltransferase</keyword>
<evidence type="ECO:0000313" key="13">
    <source>
        <dbReference type="EMBL" id="SPD87129.1"/>
    </source>
</evidence>
<gene>
    <name evidence="10 13" type="primary">murG</name>
    <name evidence="13" type="ORF">MPLG2_2099</name>
</gene>
<evidence type="ECO:0000256" key="5">
    <source>
        <dbReference type="ARBA" id="ARBA00022960"/>
    </source>
</evidence>
<dbReference type="HAMAP" id="MF_00033">
    <property type="entry name" value="MurG"/>
    <property type="match status" value="1"/>
</dbReference>
<evidence type="ECO:0000256" key="2">
    <source>
        <dbReference type="ARBA" id="ARBA00022618"/>
    </source>
</evidence>
<dbReference type="GO" id="GO:0005886">
    <property type="term" value="C:plasma membrane"/>
    <property type="evidence" value="ECO:0007669"/>
    <property type="project" value="UniProtKB-SubCell"/>
</dbReference>
<dbReference type="GO" id="GO:0051301">
    <property type="term" value="P:cell division"/>
    <property type="evidence" value="ECO:0007669"/>
    <property type="project" value="UniProtKB-KW"/>
</dbReference>
<evidence type="ECO:0000313" key="14">
    <source>
        <dbReference type="Proteomes" id="UP000238164"/>
    </source>
</evidence>
<dbReference type="Proteomes" id="UP000238164">
    <property type="component" value="Chromosome 1"/>
</dbReference>
<dbReference type="InterPro" id="IPR006009">
    <property type="entry name" value="GlcNAc_MurG"/>
</dbReference>
<keyword evidence="4 10" id="KW-0808">Transferase</keyword>
<dbReference type="KEGG" id="mgg:MPLG2_2099"/>
<dbReference type="GO" id="GO:0009252">
    <property type="term" value="P:peptidoglycan biosynthetic process"/>
    <property type="evidence" value="ECO:0007669"/>
    <property type="project" value="UniProtKB-UniRule"/>
</dbReference>
<dbReference type="UniPathway" id="UPA00219"/>
<feature type="binding site" evidence="10">
    <location>
        <begin position="11"/>
        <end position="13"/>
    </location>
    <ligand>
        <name>UDP-N-acetyl-alpha-D-glucosamine</name>
        <dbReference type="ChEBI" id="CHEBI:57705"/>
    </ligand>
</feature>
<evidence type="ECO:0000256" key="8">
    <source>
        <dbReference type="ARBA" id="ARBA00023306"/>
    </source>
</evidence>
<dbReference type="Pfam" id="PF03033">
    <property type="entry name" value="Glyco_transf_28"/>
    <property type="match status" value="1"/>
</dbReference>
<keyword evidence="1 10" id="KW-1003">Cell membrane</keyword>
<evidence type="ECO:0000256" key="4">
    <source>
        <dbReference type="ARBA" id="ARBA00022679"/>
    </source>
</evidence>
<feature type="binding site" evidence="10">
    <location>
        <position position="295"/>
    </location>
    <ligand>
        <name>UDP-N-acetyl-alpha-D-glucosamine</name>
        <dbReference type="ChEBI" id="CHEBI:57705"/>
    </ligand>
</feature>
<comment type="subcellular location">
    <subcellularLocation>
        <location evidence="10">Cell membrane</location>
        <topology evidence="10">Peripheral membrane protein</topology>
        <orientation evidence="10">Cytoplasmic side</orientation>
    </subcellularLocation>
</comment>
<accession>A0A2N9JIA0</accession>
<dbReference type="RefSeq" id="WP_105185921.1">
    <property type="nucleotide sequence ID" value="NZ_BAAAGO010000040.1"/>
</dbReference>
<organism evidence="13 14">
    <name type="scientific">Micropruina glycogenica</name>
    <dbReference type="NCBI Taxonomy" id="75385"/>
    <lineage>
        <taxon>Bacteria</taxon>
        <taxon>Bacillati</taxon>
        <taxon>Actinomycetota</taxon>
        <taxon>Actinomycetes</taxon>
        <taxon>Propionibacteriales</taxon>
        <taxon>Nocardioidaceae</taxon>
        <taxon>Micropruina</taxon>
    </lineage>
</organism>
<dbReference type="NCBIfam" id="TIGR01133">
    <property type="entry name" value="murG"/>
    <property type="match status" value="1"/>
</dbReference>
<dbReference type="CDD" id="cd03785">
    <property type="entry name" value="GT28_MurG"/>
    <property type="match status" value="1"/>
</dbReference>
<feature type="binding site" evidence="10">
    <location>
        <position position="125"/>
    </location>
    <ligand>
        <name>UDP-N-acetyl-alpha-D-glucosamine</name>
        <dbReference type="ChEBI" id="CHEBI:57705"/>
    </ligand>
</feature>
<dbReference type="InterPro" id="IPR007235">
    <property type="entry name" value="Glyco_trans_28_C"/>
</dbReference>
<name>A0A2N9JIA0_9ACTN</name>
<proteinExistence type="inferred from homology"/>
<comment type="catalytic activity">
    <reaction evidence="10">
        <text>di-trans,octa-cis-undecaprenyl diphospho-N-acetyl-alpha-D-muramoyl-L-alanyl-D-glutamyl-meso-2,6-diaminopimeloyl-D-alanyl-D-alanine + UDP-N-acetyl-alpha-D-glucosamine = di-trans,octa-cis-undecaprenyl diphospho-[N-acetyl-alpha-D-glucosaminyl-(1-&gt;4)]-N-acetyl-alpha-D-muramoyl-L-alanyl-D-glutamyl-meso-2,6-diaminopimeloyl-D-alanyl-D-alanine + UDP + H(+)</text>
        <dbReference type="Rhea" id="RHEA:31227"/>
        <dbReference type="ChEBI" id="CHEBI:15378"/>
        <dbReference type="ChEBI" id="CHEBI:57705"/>
        <dbReference type="ChEBI" id="CHEBI:58223"/>
        <dbReference type="ChEBI" id="CHEBI:61387"/>
        <dbReference type="ChEBI" id="CHEBI:61388"/>
        <dbReference type="EC" id="2.4.1.227"/>
    </reaction>
</comment>
<feature type="domain" description="Glycosyltransferase family 28 N-terminal" evidence="11">
    <location>
        <begin position="4"/>
        <end position="142"/>
    </location>
</feature>
<comment type="similarity">
    <text evidence="10">Belongs to the glycosyltransferase 28 family. MurG subfamily.</text>
</comment>
<keyword evidence="8 10" id="KW-0131">Cell cycle</keyword>
<dbReference type="Gene3D" id="3.40.50.2000">
    <property type="entry name" value="Glycogen Phosphorylase B"/>
    <property type="match status" value="2"/>
</dbReference>
<dbReference type="GO" id="GO:0071555">
    <property type="term" value="P:cell wall organization"/>
    <property type="evidence" value="ECO:0007669"/>
    <property type="project" value="UniProtKB-KW"/>
</dbReference>
<dbReference type="PANTHER" id="PTHR21015:SF22">
    <property type="entry name" value="GLYCOSYLTRANSFERASE"/>
    <property type="match status" value="1"/>
</dbReference>
<dbReference type="EC" id="2.4.1.227" evidence="10"/>
<feature type="binding site" evidence="10">
    <location>
        <position position="196"/>
    </location>
    <ligand>
        <name>UDP-N-acetyl-alpha-D-glucosamine</name>
        <dbReference type="ChEBI" id="CHEBI:57705"/>
    </ligand>
</feature>
<dbReference type="Pfam" id="PF04101">
    <property type="entry name" value="Glyco_tran_28_C"/>
    <property type="match status" value="1"/>
</dbReference>
<evidence type="ECO:0000259" key="11">
    <source>
        <dbReference type="Pfam" id="PF03033"/>
    </source>
</evidence>
<evidence type="ECO:0000256" key="9">
    <source>
        <dbReference type="ARBA" id="ARBA00023316"/>
    </source>
</evidence>
<evidence type="ECO:0000259" key="12">
    <source>
        <dbReference type="Pfam" id="PF04101"/>
    </source>
</evidence>
<dbReference type="OrthoDB" id="9808936at2"/>
<comment type="function">
    <text evidence="10">Cell wall formation. Catalyzes the transfer of a GlcNAc subunit on undecaprenyl-pyrophosphoryl-MurNAc-pentapeptide (lipid intermediate I) to form undecaprenyl-pyrophosphoryl-MurNAc-(pentapeptide)GlcNAc (lipid intermediate II).</text>
</comment>
<keyword evidence="9 10" id="KW-0961">Cell wall biogenesis/degradation</keyword>
<dbReference type="SUPFAM" id="SSF53756">
    <property type="entry name" value="UDP-Glycosyltransferase/glycogen phosphorylase"/>
    <property type="match status" value="1"/>
</dbReference>
<keyword evidence="5 10" id="KW-0133">Cell shape</keyword>
<dbReference type="GO" id="GO:0008360">
    <property type="term" value="P:regulation of cell shape"/>
    <property type="evidence" value="ECO:0007669"/>
    <property type="project" value="UniProtKB-KW"/>
</dbReference>
<evidence type="ECO:0000256" key="6">
    <source>
        <dbReference type="ARBA" id="ARBA00022984"/>
    </source>
</evidence>
<dbReference type="EMBL" id="LT985188">
    <property type="protein sequence ID" value="SPD87129.1"/>
    <property type="molecule type" value="Genomic_DNA"/>
</dbReference>